<name>A0A6A6BAN9_9PEZI</name>
<feature type="region of interest" description="Disordered" evidence="1">
    <location>
        <begin position="42"/>
        <end position="77"/>
    </location>
</feature>
<keyword evidence="3" id="KW-1185">Reference proteome</keyword>
<dbReference type="Proteomes" id="UP000799438">
    <property type="component" value="Unassembled WGS sequence"/>
</dbReference>
<reference evidence="2" key="1">
    <citation type="journal article" date="2020" name="Stud. Mycol.">
        <title>101 Dothideomycetes genomes: a test case for predicting lifestyles and emergence of pathogens.</title>
        <authorList>
            <person name="Haridas S."/>
            <person name="Albert R."/>
            <person name="Binder M."/>
            <person name="Bloem J."/>
            <person name="Labutti K."/>
            <person name="Salamov A."/>
            <person name="Andreopoulos B."/>
            <person name="Baker S."/>
            <person name="Barry K."/>
            <person name="Bills G."/>
            <person name="Bluhm B."/>
            <person name="Cannon C."/>
            <person name="Castanera R."/>
            <person name="Culley D."/>
            <person name="Daum C."/>
            <person name="Ezra D."/>
            <person name="Gonzalez J."/>
            <person name="Henrissat B."/>
            <person name="Kuo A."/>
            <person name="Liang C."/>
            <person name="Lipzen A."/>
            <person name="Lutzoni F."/>
            <person name="Magnuson J."/>
            <person name="Mondo S."/>
            <person name="Nolan M."/>
            <person name="Ohm R."/>
            <person name="Pangilinan J."/>
            <person name="Park H.-J."/>
            <person name="Ramirez L."/>
            <person name="Alfaro M."/>
            <person name="Sun H."/>
            <person name="Tritt A."/>
            <person name="Yoshinaga Y."/>
            <person name="Zwiers L.-H."/>
            <person name="Turgeon B."/>
            <person name="Goodwin S."/>
            <person name="Spatafora J."/>
            <person name="Crous P."/>
            <person name="Grigoriev I."/>
        </authorList>
    </citation>
    <scope>NUCLEOTIDE SEQUENCE</scope>
    <source>
        <strain evidence="2">CBS 121167</strain>
    </source>
</reference>
<dbReference type="GeneID" id="54304250"/>
<gene>
    <name evidence="2" type="ORF">K452DRAFT_49618</name>
</gene>
<evidence type="ECO:0000256" key="1">
    <source>
        <dbReference type="SAM" id="MobiDB-lite"/>
    </source>
</evidence>
<organism evidence="2 3">
    <name type="scientific">Aplosporella prunicola CBS 121167</name>
    <dbReference type="NCBI Taxonomy" id="1176127"/>
    <lineage>
        <taxon>Eukaryota</taxon>
        <taxon>Fungi</taxon>
        <taxon>Dikarya</taxon>
        <taxon>Ascomycota</taxon>
        <taxon>Pezizomycotina</taxon>
        <taxon>Dothideomycetes</taxon>
        <taxon>Dothideomycetes incertae sedis</taxon>
        <taxon>Botryosphaeriales</taxon>
        <taxon>Aplosporellaceae</taxon>
        <taxon>Aplosporella</taxon>
    </lineage>
</organism>
<accession>A0A6A6BAN9</accession>
<dbReference type="EMBL" id="ML995489">
    <property type="protein sequence ID" value="KAF2140658.1"/>
    <property type="molecule type" value="Genomic_DNA"/>
</dbReference>
<dbReference type="AlphaFoldDB" id="A0A6A6BAN9"/>
<proteinExistence type="predicted"/>
<evidence type="ECO:0000313" key="2">
    <source>
        <dbReference type="EMBL" id="KAF2140658.1"/>
    </source>
</evidence>
<evidence type="ECO:0000313" key="3">
    <source>
        <dbReference type="Proteomes" id="UP000799438"/>
    </source>
</evidence>
<sequence length="95" mass="10503">MLLLPIRCRRSGQRKCAIHLGFAIVHLQSIQCAPLVLRQSARARGTLSRERSETSGEGGDGEARRQDSLSHISKVSRPLGRTRVERWLGRASSGL</sequence>
<protein>
    <submittedName>
        <fullName evidence="2">Uncharacterized protein</fullName>
    </submittedName>
</protein>
<dbReference type="RefSeq" id="XP_033396371.1">
    <property type="nucleotide sequence ID" value="XM_033546743.1"/>
</dbReference>